<evidence type="ECO:0000256" key="1">
    <source>
        <dbReference type="SAM" id="Phobius"/>
    </source>
</evidence>
<dbReference type="GeneID" id="90040342"/>
<keyword evidence="1" id="KW-0812">Transmembrane</keyword>
<reference evidence="3 4" key="1">
    <citation type="submission" date="2024-03" db="EMBL/GenBank/DDBJ databases">
        <title>Genome-scale model development and genomic sequencing of the oleaginous clade Lipomyces.</title>
        <authorList>
            <consortium name="Lawrence Berkeley National Laboratory"/>
            <person name="Czajka J.J."/>
            <person name="Han Y."/>
            <person name="Kim J."/>
            <person name="Mondo S.J."/>
            <person name="Hofstad B.A."/>
            <person name="Robles A."/>
            <person name="Haridas S."/>
            <person name="Riley R."/>
            <person name="LaButti K."/>
            <person name="Pangilinan J."/>
            <person name="Andreopoulos W."/>
            <person name="Lipzen A."/>
            <person name="Yan J."/>
            <person name="Wang M."/>
            <person name="Ng V."/>
            <person name="Grigoriev I.V."/>
            <person name="Spatafora J.W."/>
            <person name="Magnuson J.K."/>
            <person name="Baker S.E."/>
            <person name="Pomraning K.R."/>
        </authorList>
    </citation>
    <scope>NUCLEOTIDE SEQUENCE [LARGE SCALE GENOMIC DNA]</scope>
    <source>
        <strain evidence="3 4">Phaff 52-87</strain>
    </source>
</reference>
<comment type="caution">
    <text evidence="3">The sequence shown here is derived from an EMBL/GenBank/DDBJ whole genome shotgun (WGS) entry which is preliminary data.</text>
</comment>
<evidence type="ECO:0000313" key="4">
    <source>
        <dbReference type="Proteomes" id="UP001498771"/>
    </source>
</evidence>
<dbReference type="Proteomes" id="UP001498771">
    <property type="component" value="Unassembled WGS sequence"/>
</dbReference>
<dbReference type="EMBL" id="JBBJBU010000011">
    <property type="protein sequence ID" value="KAK7203695.1"/>
    <property type="molecule type" value="Genomic_DNA"/>
</dbReference>
<evidence type="ECO:0000313" key="3">
    <source>
        <dbReference type="EMBL" id="KAK7203695.1"/>
    </source>
</evidence>
<organism evidence="3 4">
    <name type="scientific">Myxozyma melibiosi</name>
    <dbReference type="NCBI Taxonomy" id="54550"/>
    <lineage>
        <taxon>Eukaryota</taxon>
        <taxon>Fungi</taxon>
        <taxon>Dikarya</taxon>
        <taxon>Ascomycota</taxon>
        <taxon>Saccharomycotina</taxon>
        <taxon>Lipomycetes</taxon>
        <taxon>Lipomycetales</taxon>
        <taxon>Lipomycetaceae</taxon>
        <taxon>Myxozyma</taxon>
    </lineage>
</organism>
<sequence length="607" mass="67236">MAEPQTNSAIIESNGTTAVKAKKRSIDKEPGSKAFFYDLIVGILSVTFDLFFREIKSRGAFNIPTEGPLVFVAAPHANQFIDPLLLMRQILSHSGRRVSFLTASKSLRHPLIGPMARMSSPIAVDRAQDLAAPATGQIYIAKKDQPLKVNGKGTKFTKELEVGGMIMLPNSLGYAPIAEIISDEELVLKAGFKEKAFDFVHSGPTAFKKCPKVSHEQMFENVFDHLHKGGCIGVFPEGGSHDRPDMLPLKAGAAIMALGAAATDANCNVKIVPCGLNYFHPNKFRSRAVIEFGTPIELPRDLVAQYAKGGEEKHKAIAEMLDTIQRALLTVTVTCSDYDTLMVIQAARRLYKPIQMKVPLSIVIEMNRRLLVGYNQFRDDPRIIHLREAVAAYNKQLQNLGITDHQVEYAKLSVPEVMGKLLYRTSKLVILAIGALPGTLLFAPIFIATKHISKRKAEEALKASTVKLQGRDVVGTWKILVALVLAPALDWVYALMATWITYRYDLFPQVRPLWLITLGAMIVLPMITYAALRIGEVGMDIFKSLNPLVTCLNPFYFNAMAKLKLTREDLAKEVTEAIDVLGPEVFSDFEKFRMIHASAVEETKKTK</sequence>
<feature type="transmembrane region" description="Helical" evidence="1">
    <location>
        <begin position="428"/>
        <end position="447"/>
    </location>
</feature>
<name>A0ABR1F1I0_9ASCO</name>
<dbReference type="RefSeq" id="XP_064766728.1">
    <property type="nucleotide sequence ID" value="XM_064914830.1"/>
</dbReference>
<dbReference type="Pfam" id="PF01553">
    <property type="entry name" value="Acyltransferase"/>
    <property type="match status" value="2"/>
</dbReference>
<keyword evidence="4" id="KW-1185">Reference proteome</keyword>
<protein>
    <recommendedName>
        <fullName evidence="2">Phospholipid/glycerol acyltransferase domain-containing protein</fullName>
    </recommendedName>
</protein>
<gene>
    <name evidence="3" type="ORF">BZA70DRAFT_307438</name>
</gene>
<dbReference type="SMART" id="SM00563">
    <property type="entry name" value="PlsC"/>
    <property type="match status" value="1"/>
</dbReference>
<keyword evidence="1" id="KW-0472">Membrane</keyword>
<dbReference type="InterPro" id="IPR052744">
    <property type="entry name" value="GPAT/DAPAT"/>
</dbReference>
<evidence type="ECO:0000259" key="2">
    <source>
        <dbReference type="SMART" id="SM00563"/>
    </source>
</evidence>
<dbReference type="InterPro" id="IPR002123">
    <property type="entry name" value="Plipid/glycerol_acylTrfase"/>
</dbReference>
<keyword evidence="1" id="KW-1133">Transmembrane helix</keyword>
<dbReference type="PANTHER" id="PTHR31605:SF0">
    <property type="entry name" value="GLYCEROL-3-PHOSPHATE O-ACYLTRANSFERASE 1"/>
    <property type="match status" value="1"/>
</dbReference>
<feature type="transmembrane region" description="Helical" evidence="1">
    <location>
        <begin position="513"/>
        <end position="532"/>
    </location>
</feature>
<accession>A0ABR1F1I0</accession>
<proteinExistence type="predicted"/>
<dbReference type="PANTHER" id="PTHR31605">
    <property type="entry name" value="GLYCEROL-3-PHOSPHATE O-ACYLTRANSFERASE 1"/>
    <property type="match status" value="1"/>
</dbReference>
<feature type="domain" description="Phospholipid/glycerol acyltransferase" evidence="2">
    <location>
        <begin position="70"/>
        <end position="279"/>
    </location>
</feature>
<dbReference type="SUPFAM" id="SSF69593">
    <property type="entry name" value="Glycerol-3-phosphate (1)-acyltransferase"/>
    <property type="match status" value="1"/>
</dbReference>
<feature type="transmembrane region" description="Helical" evidence="1">
    <location>
        <begin position="479"/>
        <end position="501"/>
    </location>
</feature>